<accession>A0A8B8G115</accession>
<dbReference type="Gene3D" id="1.20.58.1220">
    <property type="entry name" value="Exo84p, C-terminal helical domain"/>
    <property type="match status" value="1"/>
</dbReference>
<dbReference type="Gene3D" id="2.30.29.30">
    <property type="entry name" value="Pleckstrin-homology domain (PH domain)/Phosphotyrosine-binding domain (PTB)"/>
    <property type="match status" value="1"/>
</dbReference>
<dbReference type="Gene3D" id="1.20.58.1210">
    <property type="entry name" value="Exo84p, N-terminal helical domain"/>
    <property type="match status" value="1"/>
</dbReference>
<dbReference type="CTD" id="43163"/>
<evidence type="ECO:0000313" key="6">
    <source>
        <dbReference type="Proteomes" id="UP000694846"/>
    </source>
</evidence>
<dbReference type="OrthoDB" id="642193at2759"/>
<organism evidence="6 7">
    <name type="scientific">Sipha flava</name>
    <name type="common">yellow sugarcane aphid</name>
    <dbReference type="NCBI Taxonomy" id="143950"/>
    <lineage>
        <taxon>Eukaryota</taxon>
        <taxon>Metazoa</taxon>
        <taxon>Ecdysozoa</taxon>
        <taxon>Arthropoda</taxon>
        <taxon>Hexapoda</taxon>
        <taxon>Insecta</taxon>
        <taxon>Pterygota</taxon>
        <taxon>Neoptera</taxon>
        <taxon>Paraneoptera</taxon>
        <taxon>Hemiptera</taxon>
        <taxon>Sternorrhyncha</taxon>
        <taxon>Aphidomorpha</taxon>
        <taxon>Aphidoidea</taxon>
        <taxon>Aphididae</taxon>
        <taxon>Sipha</taxon>
    </lineage>
</organism>
<gene>
    <name evidence="7 8" type="primary">LOC112687689</name>
</gene>
<dbReference type="GO" id="GO:0006893">
    <property type="term" value="P:Golgi to plasma membrane transport"/>
    <property type="evidence" value="ECO:0007669"/>
    <property type="project" value="TreeGrafter"/>
</dbReference>
<evidence type="ECO:0000313" key="8">
    <source>
        <dbReference type="RefSeq" id="XP_025416336.1"/>
    </source>
</evidence>
<keyword evidence="4" id="KW-0653">Protein transport</keyword>
<dbReference type="InterPro" id="IPR016159">
    <property type="entry name" value="Cullin_repeat-like_dom_sf"/>
</dbReference>
<dbReference type="AlphaFoldDB" id="A0A8B8G115"/>
<evidence type="ECO:0000256" key="3">
    <source>
        <dbReference type="ARBA" id="ARBA00022483"/>
    </source>
</evidence>
<dbReference type="InterPro" id="IPR032403">
    <property type="entry name" value="Exo84_C"/>
</dbReference>
<dbReference type="InterPro" id="IPR011993">
    <property type="entry name" value="PH-like_dom_sf"/>
</dbReference>
<dbReference type="Pfam" id="PF08700">
    <property type="entry name" value="VPS51_Exo84_N"/>
    <property type="match status" value="1"/>
</dbReference>
<keyword evidence="3" id="KW-0268">Exocytosis</keyword>
<name>A0A8B8G115_9HEMI</name>
<dbReference type="SUPFAM" id="SSF74788">
    <property type="entry name" value="Cullin repeat-like"/>
    <property type="match status" value="1"/>
</dbReference>
<dbReference type="SUPFAM" id="SSF50729">
    <property type="entry name" value="PH domain-like"/>
    <property type="match status" value="1"/>
</dbReference>
<dbReference type="InterPro" id="IPR042560">
    <property type="entry name" value="Exo84_C_2"/>
</dbReference>
<evidence type="ECO:0000256" key="1">
    <source>
        <dbReference type="ARBA" id="ARBA00007210"/>
    </source>
</evidence>
<keyword evidence="2" id="KW-0813">Transport</keyword>
<dbReference type="InterPro" id="IPR033961">
    <property type="entry name" value="Exo84"/>
</dbReference>
<protein>
    <submittedName>
        <fullName evidence="7 8">Exocyst complex component 8</fullName>
    </submittedName>
</protein>
<evidence type="ECO:0000256" key="2">
    <source>
        <dbReference type="ARBA" id="ARBA00022448"/>
    </source>
</evidence>
<reference evidence="7 8" key="1">
    <citation type="submission" date="2025-04" db="UniProtKB">
        <authorList>
            <consortium name="RefSeq"/>
        </authorList>
    </citation>
    <scope>IDENTIFICATION</scope>
    <source>
        <tissue evidence="7 8">Whole body</tissue>
    </source>
</reference>
<dbReference type="PANTHER" id="PTHR21426:SF12">
    <property type="entry name" value="EXOCYST COMPLEX COMPONENT 8"/>
    <property type="match status" value="1"/>
</dbReference>
<keyword evidence="6" id="KW-1185">Reference proteome</keyword>
<dbReference type="CDD" id="cd01226">
    <property type="entry name" value="PH_RalBD_exo84"/>
    <property type="match status" value="1"/>
</dbReference>
<dbReference type="RefSeq" id="XP_025416335.1">
    <property type="nucleotide sequence ID" value="XM_025560550.1"/>
</dbReference>
<evidence type="ECO:0000256" key="4">
    <source>
        <dbReference type="ARBA" id="ARBA00022927"/>
    </source>
</evidence>
<sequence>MELLIKSVGDIDYQPEKYVKELSQRCMGPEELLQQKINVQSLGEQINTLLKKNVFYNYTQFIDTAKEIANLEGEMYQLSHLLTEQASLLNSLASSSIVSINISNSGKEINGIKNIEVDNIIEEKRVQKLLNIMERVENCHNLVDVPGRKCLHEGDLLELDPIENTPVQRIHCYLFTDICIVSSWLSSRRGPARYRFQSTYDLGNLAVVNIKDIKNAFKLLAFPETRVFQAPNTGLKNDWLSRFEAAKKSQISIDKMKNIEHKTIQRTDSIQIVHNSFEPENSETELPEWIIDLADDLDVLIAQRHFEDANSLISKAKQYLENHCHQMSTLIEQEIKSKLENRIETLTLVLTKELQVSPDKSHKGGLRAARRAVRILNQLDKSSQACDLFLKVCSNLLKSQLQYVKRDGAMATFVKKYSMVFFGTTIEITHEFLYKAFPNSPACSSAFILWTIQEVNDFMVILIKHMFIPQTSLSNLSECIKAIHKNCHELCDYGIDLQFQIDGQLRIPLTKAINDIKDKTIEVIKIRFSEDKWKPYNLKTKQLRDKIVEEFTNYGFSNFESYNKGDSWLMLTQNTITFTRTYLLLLNDSLVMYSPDLATAIDQLLYDVFAAHCNYIKSSLKNKNFINDINIITTNARFILDILLSHCFKIYSASTGNVNPQIHIRLKSEFGIIPTQNITGYI</sequence>
<dbReference type="GO" id="GO:0006887">
    <property type="term" value="P:exocytosis"/>
    <property type="evidence" value="ECO:0007669"/>
    <property type="project" value="UniProtKB-KW"/>
</dbReference>
<dbReference type="RefSeq" id="XP_025416336.1">
    <property type="nucleotide sequence ID" value="XM_025560551.1"/>
</dbReference>
<proteinExistence type="inferred from homology"/>
<dbReference type="GeneID" id="112687689"/>
<dbReference type="PANTHER" id="PTHR21426">
    <property type="entry name" value="EXOCYST COMPLEX COMPONENT 8"/>
    <property type="match status" value="1"/>
</dbReference>
<dbReference type="GO" id="GO:0000145">
    <property type="term" value="C:exocyst"/>
    <property type="evidence" value="ECO:0007669"/>
    <property type="project" value="InterPro"/>
</dbReference>
<dbReference type="Pfam" id="PF16528">
    <property type="entry name" value="Exo84_C"/>
    <property type="match status" value="1"/>
</dbReference>
<comment type="similarity">
    <text evidence="1">Belongs to the EXO84 family.</text>
</comment>
<dbReference type="GO" id="GO:0015031">
    <property type="term" value="P:protein transport"/>
    <property type="evidence" value="ECO:0007669"/>
    <property type="project" value="UniProtKB-KW"/>
</dbReference>
<feature type="domain" description="Exocyst component Exo84 C-terminal" evidence="5">
    <location>
        <begin position="288"/>
        <end position="497"/>
    </location>
</feature>
<evidence type="ECO:0000313" key="7">
    <source>
        <dbReference type="RefSeq" id="XP_025416335.1"/>
    </source>
</evidence>
<evidence type="ECO:0000259" key="5">
    <source>
        <dbReference type="Pfam" id="PF16528"/>
    </source>
</evidence>
<dbReference type="Proteomes" id="UP000694846">
    <property type="component" value="Unplaced"/>
</dbReference>
<dbReference type="InterPro" id="IPR042561">
    <property type="entry name" value="Exo84_C_1"/>
</dbReference>